<dbReference type="OrthoDB" id="1203060at2"/>
<proteinExistence type="inferred from homology"/>
<dbReference type="AlphaFoldDB" id="A0A1G7VUP6"/>
<dbReference type="STRING" id="178355.SAMN04488062_101142"/>
<evidence type="ECO:0000313" key="3">
    <source>
        <dbReference type="EMBL" id="SDG62610.1"/>
    </source>
</evidence>
<evidence type="ECO:0000256" key="1">
    <source>
        <dbReference type="ARBA" id="ARBA00007435"/>
    </source>
</evidence>
<keyword evidence="3" id="KW-0540">Nuclease</keyword>
<dbReference type="GO" id="GO:0004519">
    <property type="term" value="F:endonuclease activity"/>
    <property type="evidence" value="ECO:0007669"/>
    <property type="project" value="UniProtKB-KW"/>
</dbReference>
<dbReference type="EMBL" id="FNDB01000001">
    <property type="protein sequence ID" value="SDG62610.1"/>
    <property type="molecule type" value="Genomic_DNA"/>
</dbReference>
<dbReference type="InterPro" id="IPR035901">
    <property type="entry name" value="GIY-YIG_endonuc_sf"/>
</dbReference>
<keyword evidence="4" id="KW-1185">Reference proteome</keyword>
<evidence type="ECO:0000259" key="2">
    <source>
        <dbReference type="PROSITE" id="PS50164"/>
    </source>
</evidence>
<sequence>MFYTYIIFSNTLDKYYTGSCKNIKNRLNDHLNSRSAYTKVAKDCIMVYFESFDSRSLAVQREMEIKKKKSRKYIEFLISKESSE</sequence>
<dbReference type="InterPro" id="IPR050190">
    <property type="entry name" value="UPF0213_domain"/>
</dbReference>
<dbReference type="RefSeq" id="WP_091253811.1">
    <property type="nucleotide sequence ID" value="NZ_FNDB01000001.1"/>
</dbReference>
<dbReference type="PROSITE" id="PS50164">
    <property type="entry name" value="GIY_YIG"/>
    <property type="match status" value="1"/>
</dbReference>
<dbReference type="SUPFAM" id="SSF82771">
    <property type="entry name" value="GIY-YIG endonuclease"/>
    <property type="match status" value="1"/>
</dbReference>
<dbReference type="Proteomes" id="UP000199274">
    <property type="component" value="Unassembled WGS sequence"/>
</dbReference>
<reference evidence="4" key="1">
    <citation type="submission" date="2016-10" db="EMBL/GenBank/DDBJ databases">
        <authorList>
            <person name="Varghese N."/>
            <person name="Submissions S."/>
        </authorList>
    </citation>
    <scope>NUCLEOTIDE SEQUENCE [LARGE SCALE GENOMIC DNA]</scope>
    <source>
        <strain evidence="4">CGMCC 1.2747</strain>
    </source>
</reference>
<dbReference type="Pfam" id="PF01541">
    <property type="entry name" value="GIY-YIG"/>
    <property type="match status" value="1"/>
</dbReference>
<accession>A0A1G7VUP6</accession>
<gene>
    <name evidence="3" type="ORF">SAMN04488062_101142</name>
</gene>
<dbReference type="PANTHER" id="PTHR34477:SF1">
    <property type="entry name" value="UPF0213 PROTEIN YHBQ"/>
    <property type="match status" value="1"/>
</dbReference>
<evidence type="ECO:0000313" key="4">
    <source>
        <dbReference type="Proteomes" id="UP000199274"/>
    </source>
</evidence>
<keyword evidence="3" id="KW-0378">Hydrolase</keyword>
<protein>
    <submittedName>
        <fullName evidence="3">Putative endonuclease</fullName>
    </submittedName>
</protein>
<dbReference type="Gene3D" id="3.40.1440.10">
    <property type="entry name" value="GIY-YIG endonuclease"/>
    <property type="match status" value="1"/>
</dbReference>
<feature type="domain" description="GIY-YIG" evidence="2">
    <location>
        <begin position="1"/>
        <end position="75"/>
    </location>
</feature>
<keyword evidence="3" id="KW-0255">Endonuclease</keyword>
<dbReference type="PANTHER" id="PTHR34477">
    <property type="entry name" value="UPF0213 PROTEIN YHBQ"/>
    <property type="match status" value="1"/>
</dbReference>
<dbReference type="InterPro" id="IPR000305">
    <property type="entry name" value="GIY-YIG_endonuc"/>
</dbReference>
<organism evidence="3 4">
    <name type="scientific">Flavobacterium omnivorum</name>
    <dbReference type="NCBI Taxonomy" id="178355"/>
    <lineage>
        <taxon>Bacteria</taxon>
        <taxon>Pseudomonadati</taxon>
        <taxon>Bacteroidota</taxon>
        <taxon>Flavobacteriia</taxon>
        <taxon>Flavobacteriales</taxon>
        <taxon>Flavobacteriaceae</taxon>
        <taxon>Flavobacterium</taxon>
    </lineage>
</organism>
<name>A0A1G7VUP6_9FLAO</name>
<comment type="similarity">
    <text evidence="1">Belongs to the UPF0213 family.</text>
</comment>